<dbReference type="InterPro" id="IPR001810">
    <property type="entry name" value="F-box_dom"/>
</dbReference>
<evidence type="ECO:0000259" key="1">
    <source>
        <dbReference type="PROSITE" id="PS50181"/>
    </source>
</evidence>
<dbReference type="Pfam" id="PF07734">
    <property type="entry name" value="FBA_1"/>
    <property type="match status" value="2"/>
</dbReference>
<dbReference type="PROSITE" id="PS50181">
    <property type="entry name" value="FBOX"/>
    <property type="match status" value="2"/>
</dbReference>
<feature type="domain" description="F-box" evidence="1">
    <location>
        <begin position="462"/>
        <end position="509"/>
    </location>
</feature>
<keyword evidence="3" id="KW-1185">Reference proteome</keyword>
<dbReference type="Proteomes" id="UP000685013">
    <property type="component" value="Chromosome 11"/>
</dbReference>
<dbReference type="EMBL" id="JAGKQH010000011">
    <property type="protein sequence ID" value="KAG6588801.1"/>
    <property type="molecule type" value="Genomic_DNA"/>
</dbReference>
<evidence type="ECO:0000313" key="2">
    <source>
        <dbReference type="EMBL" id="KAG6588801.1"/>
    </source>
</evidence>
<feature type="non-terminal residue" evidence="2">
    <location>
        <position position="1"/>
    </location>
</feature>
<dbReference type="Pfam" id="PF12937">
    <property type="entry name" value="F-box-like"/>
    <property type="match status" value="2"/>
</dbReference>
<dbReference type="InterPro" id="IPR006527">
    <property type="entry name" value="F-box-assoc_dom_typ1"/>
</dbReference>
<accession>A0AAV6MZN4</accession>
<proteinExistence type="predicted"/>
<dbReference type="InterPro" id="IPR017451">
    <property type="entry name" value="F-box-assoc_interact_dom"/>
</dbReference>
<dbReference type="NCBIfam" id="TIGR01640">
    <property type="entry name" value="F_box_assoc_1"/>
    <property type="match status" value="2"/>
</dbReference>
<dbReference type="PANTHER" id="PTHR31672">
    <property type="entry name" value="BNACNNG10540D PROTEIN"/>
    <property type="match status" value="1"/>
</dbReference>
<name>A0AAV6MZN4_9ROSI</name>
<evidence type="ECO:0000313" key="3">
    <source>
        <dbReference type="Proteomes" id="UP000685013"/>
    </source>
</evidence>
<feature type="domain" description="F-box" evidence="1">
    <location>
        <begin position="1"/>
        <end position="49"/>
    </location>
</feature>
<gene>
    <name evidence="2" type="primary">CPR1</name>
    <name evidence="2" type="ORF">SDJN03_17366</name>
</gene>
<dbReference type="PANTHER" id="PTHR31672:SF13">
    <property type="entry name" value="F-BOX PROTEIN CPR30-LIKE"/>
    <property type="match status" value="1"/>
</dbReference>
<dbReference type="AlphaFoldDB" id="A0AAV6MZN4"/>
<sequence>MADYLPQEVLFNIFLKLPPKTLVLCSCVSKSWRAAISDPIFINAHFNKSSICNKKWLILRRYFGTGSKKKERYSLHFDTETLDLYEELKFPFINWNGDFKLVGICNGLVCLSGLDILLWNPSIQRVVAVLRTSDIITIYDAPDKFALGFGFDPRANDYKVVRLLYFEDKSPFNYKRSPKVELYEVRTGCWRVIESKAPRCEIVKSEWTQAFFNGAVHWVAYRESSRGYKCFILRFDIVDECFSLIALPDCLVNSSPCDLKVSVLGGALSIMLCGWYCFETYVCSVWVLQNYDMPESWTKLTSFEPSQELGMVLGLRENGDMIMESKSGEVVLYRPENQLMKGLGIYGGEGSFYLDTYLIDNNDFGDSERSDDNPINQIGKSIVVRLLEALDCLRKPSQENLDEGIFGSNSKENENLARRVLKVDSWIRGRSVVTFLKTEQEKSGALRNSAIFSSEFLNRKLHQMLDSLPPEVLFYIFLKLSSKTLILCSCVSKPWRSLITDPVFVLSHLNQSNTNRGGDRLLLLRRCYGTGSKNGERYSLHFDTETLGIYKELKLPYVNWNENFKLVGSCNGLLCLLGLDIFLWNPSIQRFLAVPWPSDIFTVYGTPYKYALGFGFDSRASDFKLVRLVYIEGESPLYDYELPPKVELYQLSTRSWRQIIDPAPCYEILKSQWTQIFMNEAVHWIAFTRNRRGFRCVILRFHMDSESFSTIALPHSLVNEFPQNLKVAVLGGSLSVLQCGWYPFGLGMALGCRENGEMLMTSRNGELVSYKPENQIVKGLGIRGAHDSFFLDTFVESLALLNQGKRIVKEVLEDDDWDEYHGTSATLN</sequence>
<protein>
    <submittedName>
        <fullName evidence="2">F-box protein CPR1</fullName>
    </submittedName>
</protein>
<organism evidence="2 3">
    <name type="scientific">Cucurbita argyrosperma subsp. sororia</name>
    <dbReference type="NCBI Taxonomy" id="37648"/>
    <lineage>
        <taxon>Eukaryota</taxon>
        <taxon>Viridiplantae</taxon>
        <taxon>Streptophyta</taxon>
        <taxon>Embryophyta</taxon>
        <taxon>Tracheophyta</taxon>
        <taxon>Spermatophyta</taxon>
        <taxon>Magnoliopsida</taxon>
        <taxon>eudicotyledons</taxon>
        <taxon>Gunneridae</taxon>
        <taxon>Pentapetalae</taxon>
        <taxon>rosids</taxon>
        <taxon>fabids</taxon>
        <taxon>Cucurbitales</taxon>
        <taxon>Cucurbitaceae</taxon>
        <taxon>Cucurbiteae</taxon>
        <taxon>Cucurbita</taxon>
    </lineage>
</organism>
<reference evidence="2 3" key="1">
    <citation type="journal article" date="2021" name="Hortic Res">
        <title>The domestication of Cucurbita argyrosperma as revealed by the genome of its wild relative.</title>
        <authorList>
            <person name="Barrera-Redondo J."/>
            <person name="Sanchez-de la Vega G."/>
            <person name="Aguirre-Liguori J.A."/>
            <person name="Castellanos-Morales G."/>
            <person name="Gutierrez-Guerrero Y.T."/>
            <person name="Aguirre-Dugua X."/>
            <person name="Aguirre-Planter E."/>
            <person name="Tenaillon M.I."/>
            <person name="Lira-Saade R."/>
            <person name="Eguiarte L.E."/>
        </authorList>
    </citation>
    <scope>NUCLEOTIDE SEQUENCE [LARGE SCALE GENOMIC DNA]</scope>
    <source>
        <strain evidence="2">JBR-2021</strain>
    </source>
</reference>
<dbReference type="SMART" id="SM00256">
    <property type="entry name" value="FBOX"/>
    <property type="match status" value="2"/>
</dbReference>
<dbReference type="InterPro" id="IPR050796">
    <property type="entry name" value="SCF_F-box_component"/>
</dbReference>
<comment type="caution">
    <text evidence="2">The sequence shown here is derived from an EMBL/GenBank/DDBJ whole genome shotgun (WGS) entry which is preliminary data.</text>
</comment>